<organism evidence="2 3">
    <name type="scientific">Sclerotinia trifoliorum</name>
    <dbReference type="NCBI Taxonomy" id="28548"/>
    <lineage>
        <taxon>Eukaryota</taxon>
        <taxon>Fungi</taxon>
        <taxon>Dikarya</taxon>
        <taxon>Ascomycota</taxon>
        <taxon>Pezizomycotina</taxon>
        <taxon>Leotiomycetes</taxon>
        <taxon>Helotiales</taxon>
        <taxon>Sclerotiniaceae</taxon>
        <taxon>Sclerotinia</taxon>
    </lineage>
</organism>
<feature type="compositionally biased region" description="Polar residues" evidence="1">
    <location>
        <begin position="27"/>
        <end position="41"/>
    </location>
</feature>
<keyword evidence="3" id="KW-1185">Reference proteome</keyword>
<gene>
    <name evidence="2" type="ORF">SCLTRI_LOCUS4620</name>
</gene>
<dbReference type="EMBL" id="CAJHIA010000013">
    <property type="protein sequence ID" value="CAD6444828.1"/>
    <property type="molecule type" value="Genomic_DNA"/>
</dbReference>
<dbReference type="AlphaFoldDB" id="A0A8H2VUY0"/>
<evidence type="ECO:0000313" key="2">
    <source>
        <dbReference type="EMBL" id="CAD6444828.1"/>
    </source>
</evidence>
<feature type="region of interest" description="Disordered" evidence="1">
    <location>
        <begin position="307"/>
        <end position="327"/>
    </location>
</feature>
<dbReference type="OrthoDB" id="3539796at2759"/>
<proteinExistence type="predicted"/>
<reference evidence="2" key="1">
    <citation type="submission" date="2020-10" db="EMBL/GenBank/DDBJ databases">
        <authorList>
            <person name="Kusch S."/>
        </authorList>
    </citation>
    <scope>NUCLEOTIDE SEQUENCE</scope>
    <source>
        <strain evidence="2">SwB9</strain>
    </source>
</reference>
<comment type="caution">
    <text evidence="2">The sequence shown here is derived from an EMBL/GenBank/DDBJ whole genome shotgun (WGS) entry which is preliminary data.</text>
</comment>
<name>A0A8H2VUY0_9HELO</name>
<protein>
    <submittedName>
        <fullName evidence="2">18c5524f-0b9e-4717-9007-9e9e29aaded4-CDS</fullName>
    </submittedName>
</protein>
<dbReference type="Proteomes" id="UP000624404">
    <property type="component" value="Unassembled WGS sequence"/>
</dbReference>
<feature type="region of interest" description="Disordered" evidence="1">
    <location>
        <begin position="27"/>
        <end position="51"/>
    </location>
</feature>
<feature type="compositionally biased region" description="Basic and acidic residues" evidence="1">
    <location>
        <begin position="42"/>
        <end position="51"/>
    </location>
</feature>
<evidence type="ECO:0000256" key="1">
    <source>
        <dbReference type="SAM" id="MobiDB-lite"/>
    </source>
</evidence>
<accession>A0A8H2VUY0</accession>
<sequence length="327" mass="36734">MLSLHQTSAFSHRMRPLFTIEIPSYQSHKNNASTGSSTNKLPENKNSSKECISRAETKTEQLGKFGPDLNALEGGTQKLLRDQTSLNFNLLGRLQRPQISSSPQGRPSVRGPLQHPYTHFQQPSNSGRFSANHDVGIGAVDVEMSDAPDINGTKLAIVLKENGRQNEDAVPASTHSPITAFNIQNLVLSPSKIPHHSTSNTKINSAQHPALKTITTNISDQIELEISHLIVKKHNELRLIESELAKAQIMLEQLRRVHLRPFNLVQNEKGEVYAVRFVVRSYSGERKRKKTIEKRQMRDVKAAEELEMEERKKGGSGMGLRNRYVRR</sequence>
<evidence type="ECO:0000313" key="3">
    <source>
        <dbReference type="Proteomes" id="UP000624404"/>
    </source>
</evidence>